<name>A0ABQ4YET9_9ASTR</name>
<evidence type="ECO:0000256" key="1">
    <source>
        <dbReference type="SAM" id="MobiDB-lite"/>
    </source>
</evidence>
<comment type="caution">
    <text evidence="2">The sequence shown here is derived from an EMBL/GenBank/DDBJ whole genome shotgun (WGS) entry which is preliminary data.</text>
</comment>
<gene>
    <name evidence="2" type="ORF">Tco_0726180</name>
</gene>
<keyword evidence="3" id="KW-1185">Reference proteome</keyword>
<accession>A0ABQ4YET9</accession>
<evidence type="ECO:0000313" key="3">
    <source>
        <dbReference type="Proteomes" id="UP001151760"/>
    </source>
</evidence>
<evidence type="ECO:0000313" key="2">
    <source>
        <dbReference type="EMBL" id="GJS76299.1"/>
    </source>
</evidence>
<dbReference type="PANTHER" id="PTHR33067">
    <property type="entry name" value="RNA-DIRECTED DNA POLYMERASE-RELATED"/>
    <property type="match status" value="1"/>
</dbReference>
<dbReference type="EMBL" id="BQNB010010366">
    <property type="protein sequence ID" value="GJS76299.1"/>
    <property type="molecule type" value="Genomic_DNA"/>
</dbReference>
<feature type="compositionally biased region" description="Basic and acidic residues" evidence="1">
    <location>
        <begin position="1"/>
        <end position="17"/>
    </location>
</feature>
<dbReference type="Gene3D" id="2.40.70.10">
    <property type="entry name" value="Acid Proteases"/>
    <property type="match status" value="1"/>
</dbReference>
<feature type="region of interest" description="Disordered" evidence="1">
    <location>
        <begin position="1"/>
        <end position="37"/>
    </location>
</feature>
<reference evidence="2" key="2">
    <citation type="submission" date="2022-01" db="EMBL/GenBank/DDBJ databases">
        <authorList>
            <person name="Yamashiro T."/>
            <person name="Shiraishi A."/>
            <person name="Satake H."/>
            <person name="Nakayama K."/>
        </authorList>
    </citation>
    <scope>NUCLEOTIDE SEQUENCE</scope>
</reference>
<dbReference type="PANTHER" id="PTHR33067:SF9">
    <property type="entry name" value="RNA-DIRECTED DNA POLYMERASE"/>
    <property type="match status" value="1"/>
</dbReference>
<protein>
    <submittedName>
        <fullName evidence="2">Zinc finger, CCHC-type containing protein</fullName>
    </submittedName>
</protein>
<feature type="region of interest" description="Disordered" evidence="1">
    <location>
        <begin position="136"/>
        <end position="159"/>
    </location>
</feature>
<dbReference type="InterPro" id="IPR021109">
    <property type="entry name" value="Peptidase_aspartic_dom_sf"/>
</dbReference>
<organism evidence="2 3">
    <name type="scientific">Tanacetum coccineum</name>
    <dbReference type="NCBI Taxonomy" id="301880"/>
    <lineage>
        <taxon>Eukaryota</taxon>
        <taxon>Viridiplantae</taxon>
        <taxon>Streptophyta</taxon>
        <taxon>Embryophyta</taxon>
        <taxon>Tracheophyta</taxon>
        <taxon>Spermatophyta</taxon>
        <taxon>Magnoliopsida</taxon>
        <taxon>eudicotyledons</taxon>
        <taxon>Gunneridae</taxon>
        <taxon>Pentapetalae</taxon>
        <taxon>asterids</taxon>
        <taxon>campanulids</taxon>
        <taxon>Asterales</taxon>
        <taxon>Asteraceae</taxon>
        <taxon>Asteroideae</taxon>
        <taxon>Anthemideae</taxon>
        <taxon>Anthemidinae</taxon>
        <taxon>Tanacetum</taxon>
    </lineage>
</organism>
<feature type="compositionally biased region" description="Basic and acidic residues" evidence="1">
    <location>
        <begin position="27"/>
        <end position="37"/>
    </location>
</feature>
<dbReference type="Proteomes" id="UP001151760">
    <property type="component" value="Unassembled WGS sequence"/>
</dbReference>
<proteinExistence type="predicted"/>
<reference evidence="2" key="1">
    <citation type="journal article" date="2022" name="Int. J. Mol. Sci.">
        <title>Draft Genome of Tanacetum Coccineum: Genomic Comparison of Closely Related Tanacetum-Family Plants.</title>
        <authorList>
            <person name="Yamashiro T."/>
            <person name="Shiraishi A."/>
            <person name="Nakayama K."/>
            <person name="Satake H."/>
        </authorList>
    </citation>
    <scope>NUCLEOTIDE SEQUENCE</scope>
</reference>
<feature type="compositionally biased region" description="Basic and acidic residues" evidence="1">
    <location>
        <begin position="145"/>
        <end position="159"/>
    </location>
</feature>
<sequence>MEEEKSVENNEAIDKSIMEPCNSDEEPPIKVDKTSEIERRGDDEPVKRIAKDVLVEVVVYVYLMDFVILHIKEDEKRPFILGTPFLTTTKAVIKFDKGTITLRSRKNKASFRMGGKIKLHQEKEIEFDQWRSKNFNNGFPTPKKGNVDLKTKEESRKDV</sequence>